<dbReference type="RefSeq" id="WP_043030068.1">
    <property type="nucleotide sequence ID" value="NZ_CP065059.1"/>
</dbReference>
<sequence>MNTETINQFDVMNIEALATVEGGYSGKDCLKDMGGYMLSGAGSGALWGAPAGGIGALPGAFVGAHVGAIAGGFACMGGMIGNRFN</sequence>
<gene>
    <name evidence="1" type="ORF">NCTC6180_00196</name>
</gene>
<organism evidence="1 2">
    <name type="scientific">Streptococcus equi subsp. zooepidemicus</name>
    <dbReference type="NCBI Taxonomy" id="40041"/>
    <lineage>
        <taxon>Bacteria</taxon>
        <taxon>Bacillati</taxon>
        <taxon>Bacillota</taxon>
        <taxon>Bacilli</taxon>
        <taxon>Lactobacillales</taxon>
        <taxon>Streptococcaceae</taxon>
        <taxon>Streptococcus</taxon>
    </lineage>
</organism>
<evidence type="ECO:0000313" key="2">
    <source>
        <dbReference type="Proteomes" id="UP000269903"/>
    </source>
</evidence>
<dbReference type="AlphaFoldDB" id="A0A2X3TC33"/>
<name>A0A2X3TC33_STRSZ</name>
<reference evidence="1 2" key="1">
    <citation type="submission" date="2018-12" db="EMBL/GenBank/DDBJ databases">
        <authorList>
            <consortium name="Pathogen Informatics"/>
        </authorList>
    </citation>
    <scope>NUCLEOTIDE SEQUENCE [LARGE SCALE GENOMIC DNA]</scope>
    <source>
        <strain evidence="1 2">NCTC6180</strain>
    </source>
</reference>
<dbReference type="InterPro" id="IPR019493">
    <property type="entry name" value="Bacteriocin_IIb_lactacin-rel"/>
</dbReference>
<dbReference type="Pfam" id="PF10439">
    <property type="entry name" value="Bacteriocin_IIc"/>
    <property type="match status" value="1"/>
</dbReference>
<evidence type="ECO:0000313" key="1">
    <source>
        <dbReference type="EMBL" id="VEF05137.1"/>
    </source>
</evidence>
<dbReference type="GO" id="GO:0042742">
    <property type="term" value="P:defense response to bacterium"/>
    <property type="evidence" value="ECO:0007669"/>
    <property type="project" value="InterPro"/>
</dbReference>
<accession>A0A2X3TC33</accession>
<protein>
    <submittedName>
        <fullName evidence="1">Bacteriocin subunit</fullName>
    </submittedName>
</protein>
<dbReference type="STRING" id="1051072.SeseC_02059"/>
<dbReference type="EMBL" id="LR134317">
    <property type="protein sequence ID" value="VEF05137.1"/>
    <property type="molecule type" value="Genomic_DNA"/>
</dbReference>
<dbReference type="Proteomes" id="UP000269903">
    <property type="component" value="Chromosome"/>
</dbReference>
<proteinExistence type="predicted"/>